<evidence type="ECO:0000256" key="1">
    <source>
        <dbReference type="SAM" id="MobiDB-lite"/>
    </source>
</evidence>
<protein>
    <submittedName>
        <fullName evidence="2">Uncharacterized protein</fullName>
    </submittedName>
</protein>
<comment type="caution">
    <text evidence="2">The sequence shown here is derived from an EMBL/GenBank/DDBJ whole genome shotgun (WGS) entry which is preliminary data.</text>
</comment>
<feature type="compositionally biased region" description="Low complexity" evidence="1">
    <location>
        <begin position="66"/>
        <end position="92"/>
    </location>
</feature>
<sequence>PPAPPPSGSRCPARGRVPRSRSPNRESGPRVYTSCAPPSRRWPRRRAAPPPGWRCAARCRGRRTRATSAGFRAAAAENASPARAAGRPGGSAPAPPSPADPDGRRHRGPRRRRDVAGPRHRRRAGGNRGRRGRRGVPAAQPGPPGALPG</sequence>
<feature type="non-terminal residue" evidence="2">
    <location>
        <position position="149"/>
    </location>
</feature>
<feature type="region of interest" description="Disordered" evidence="1">
    <location>
        <begin position="1"/>
        <end position="149"/>
    </location>
</feature>
<dbReference type="EMBL" id="CAUYUJ010006328">
    <property type="protein sequence ID" value="CAK0816995.1"/>
    <property type="molecule type" value="Genomic_DNA"/>
</dbReference>
<keyword evidence="3" id="KW-1185">Reference proteome</keyword>
<proteinExistence type="predicted"/>
<reference evidence="2" key="1">
    <citation type="submission" date="2023-10" db="EMBL/GenBank/DDBJ databases">
        <authorList>
            <person name="Chen Y."/>
            <person name="Shah S."/>
            <person name="Dougan E. K."/>
            <person name="Thang M."/>
            <person name="Chan C."/>
        </authorList>
    </citation>
    <scope>NUCLEOTIDE SEQUENCE [LARGE SCALE GENOMIC DNA]</scope>
</reference>
<dbReference type="Proteomes" id="UP001189429">
    <property type="component" value="Unassembled WGS sequence"/>
</dbReference>
<gene>
    <name evidence="2" type="ORF">PCOR1329_LOCUS19725</name>
</gene>
<organism evidence="2 3">
    <name type="scientific">Prorocentrum cordatum</name>
    <dbReference type="NCBI Taxonomy" id="2364126"/>
    <lineage>
        <taxon>Eukaryota</taxon>
        <taxon>Sar</taxon>
        <taxon>Alveolata</taxon>
        <taxon>Dinophyceae</taxon>
        <taxon>Prorocentrales</taxon>
        <taxon>Prorocentraceae</taxon>
        <taxon>Prorocentrum</taxon>
    </lineage>
</organism>
<evidence type="ECO:0000313" key="3">
    <source>
        <dbReference type="Proteomes" id="UP001189429"/>
    </source>
</evidence>
<evidence type="ECO:0000313" key="2">
    <source>
        <dbReference type="EMBL" id="CAK0816995.1"/>
    </source>
</evidence>
<name>A0ABN9RF26_9DINO</name>
<feature type="non-terminal residue" evidence="2">
    <location>
        <position position="1"/>
    </location>
</feature>
<feature type="compositionally biased region" description="Pro residues" evidence="1">
    <location>
        <begin position="140"/>
        <end position="149"/>
    </location>
</feature>
<accession>A0ABN9RF26</accession>
<feature type="compositionally biased region" description="Basic residues" evidence="1">
    <location>
        <begin position="104"/>
        <end position="134"/>
    </location>
</feature>